<reference evidence="12 13" key="1">
    <citation type="submission" date="2006-10" db="EMBL/GenBank/DDBJ databases">
        <title>Complete sequence of Syntrophobacter fumaroxidans MPOB.</title>
        <authorList>
            <consortium name="US DOE Joint Genome Institute"/>
            <person name="Copeland A."/>
            <person name="Lucas S."/>
            <person name="Lapidus A."/>
            <person name="Barry K."/>
            <person name="Detter J.C."/>
            <person name="Glavina del Rio T."/>
            <person name="Hammon N."/>
            <person name="Israni S."/>
            <person name="Pitluck S."/>
            <person name="Goltsman E.G."/>
            <person name="Martinez M."/>
            <person name="Schmutz J."/>
            <person name="Larimer F."/>
            <person name="Land M."/>
            <person name="Hauser L."/>
            <person name="Kyrpides N."/>
            <person name="Kim E."/>
            <person name="Boone D.R."/>
            <person name="Brockman F."/>
            <person name="Culley D."/>
            <person name="Ferry J."/>
            <person name="Gunsalus R."/>
            <person name="McInerney M.J."/>
            <person name="Morrison M."/>
            <person name="Plugge C."/>
            <person name="Rohlin L."/>
            <person name="Scholten J."/>
            <person name="Sieber J."/>
            <person name="Stams A.J.M."/>
            <person name="Worm P."/>
            <person name="Henstra A.M."/>
            <person name="Richardson P."/>
        </authorList>
    </citation>
    <scope>NUCLEOTIDE SEQUENCE [LARGE SCALE GENOMIC DNA]</scope>
    <source>
        <strain evidence="13">DSM 10017 / MPOB</strain>
    </source>
</reference>
<keyword evidence="9" id="KW-0812">Transmembrane</keyword>
<dbReference type="NCBIfam" id="TIGR01007">
    <property type="entry name" value="eps_fam"/>
    <property type="match status" value="1"/>
</dbReference>
<keyword evidence="4" id="KW-0547">Nucleotide-binding</keyword>
<evidence type="ECO:0000256" key="5">
    <source>
        <dbReference type="ARBA" id="ARBA00022777"/>
    </source>
</evidence>
<feature type="domain" description="AAA" evidence="10">
    <location>
        <begin position="546"/>
        <end position="663"/>
    </location>
</feature>
<dbReference type="KEGG" id="sfu:Sfum_2183"/>
<dbReference type="GO" id="GO:0004715">
    <property type="term" value="F:non-membrane spanning protein tyrosine kinase activity"/>
    <property type="evidence" value="ECO:0007669"/>
    <property type="project" value="UniProtKB-EC"/>
</dbReference>
<dbReference type="RefSeq" id="WP_011699034.1">
    <property type="nucleotide sequence ID" value="NC_008554.1"/>
</dbReference>
<dbReference type="InterPro" id="IPR025669">
    <property type="entry name" value="AAA_dom"/>
</dbReference>
<accession>A0LKB3</accession>
<proteinExistence type="inferred from homology"/>
<keyword evidence="7" id="KW-0829">Tyrosine-protein kinase</keyword>
<dbReference type="InterPro" id="IPR005702">
    <property type="entry name" value="Wzc-like_C"/>
</dbReference>
<dbReference type="Proteomes" id="UP000001784">
    <property type="component" value="Chromosome"/>
</dbReference>
<dbReference type="SUPFAM" id="SSF52540">
    <property type="entry name" value="P-loop containing nucleoside triphosphate hydrolases"/>
    <property type="match status" value="1"/>
</dbReference>
<dbReference type="InterPro" id="IPR032807">
    <property type="entry name" value="GNVR"/>
</dbReference>
<keyword evidence="9" id="KW-1133">Transmembrane helix</keyword>
<dbReference type="PANTHER" id="PTHR32309:SF13">
    <property type="entry name" value="FERRIC ENTEROBACTIN TRANSPORT PROTEIN FEPE"/>
    <property type="match status" value="1"/>
</dbReference>
<dbReference type="OrthoDB" id="9812433at2"/>
<dbReference type="GO" id="GO:0005524">
    <property type="term" value="F:ATP binding"/>
    <property type="evidence" value="ECO:0007669"/>
    <property type="project" value="UniProtKB-KW"/>
</dbReference>
<evidence type="ECO:0000256" key="2">
    <source>
        <dbReference type="ARBA" id="ARBA00011903"/>
    </source>
</evidence>
<feature type="domain" description="Tyrosine-protein kinase G-rich" evidence="11">
    <location>
        <begin position="390"/>
        <end position="460"/>
    </location>
</feature>
<dbReference type="Pfam" id="PF13807">
    <property type="entry name" value="GNVR"/>
    <property type="match status" value="1"/>
</dbReference>
<organism evidence="12 13">
    <name type="scientific">Syntrophobacter fumaroxidans (strain DSM 10017 / MPOB)</name>
    <dbReference type="NCBI Taxonomy" id="335543"/>
    <lineage>
        <taxon>Bacteria</taxon>
        <taxon>Pseudomonadati</taxon>
        <taxon>Thermodesulfobacteriota</taxon>
        <taxon>Syntrophobacteria</taxon>
        <taxon>Syntrophobacterales</taxon>
        <taxon>Syntrophobacteraceae</taxon>
        <taxon>Syntrophobacter</taxon>
    </lineage>
</organism>
<comment type="catalytic activity">
    <reaction evidence="8">
        <text>L-tyrosyl-[protein] + ATP = O-phospho-L-tyrosyl-[protein] + ADP + H(+)</text>
        <dbReference type="Rhea" id="RHEA:10596"/>
        <dbReference type="Rhea" id="RHEA-COMP:10136"/>
        <dbReference type="Rhea" id="RHEA-COMP:20101"/>
        <dbReference type="ChEBI" id="CHEBI:15378"/>
        <dbReference type="ChEBI" id="CHEBI:30616"/>
        <dbReference type="ChEBI" id="CHEBI:46858"/>
        <dbReference type="ChEBI" id="CHEBI:61978"/>
        <dbReference type="ChEBI" id="CHEBI:456216"/>
        <dbReference type="EC" id="2.7.10.2"/>
    </reaction>
</comment>
<dbReference type="InterPro" id="IPR050445">
    <property type="entry name" value="Bact_polysacc_biosynth/exp"/>
</dbReference>
<dbReference type="eggNOG" id="COG3206">
    <property type="taxonomic scope" value="Bacteria"/>
</dbReference>
<dbReference type="HOGENOM" id="CLU_009912_2_1_7"/>
<gene>
    <name evidence="12" type="ordered locus">Sfum_2183</name>
</gene>
<dbReference type="EC" id="2.7.10.2" evidence="2"/>
<sequence length="745" mass="83383" precursor="true">MQNHPSNEIAVPASASVTAAAQTYYAMEEEQVVHLRDYWHILAKRRRWFIGVFWGVMLSTLLVILLMDPVYKVTTTLQIIQDNPSAILGGSSADPLGALTGSSELDRFYETQYNILQSRAIAYGLIDSLNLKEHPSYKEMEADNRNDPPEVVRQKYAEFLLDNLKIEPVKNSYLVNVSFKSTDQKLAQKLPEAIQGEYLKLSMTTRQQSYTLLRQWLEDELTRLGKKLEISERSVYADGRNHDFLSLEEGQFNVIVQKYVEVSKALTVAQSERAIKEAQSRQISEKGADAPLITNHPLVTQLRQQLIDLQGQVTGSGQIFGSNYPEHKGQSARMSELRERLGQEVRRIEASVRADYEAALRAENLLQKEFDLQKEKVIDLQNGLVQHHILKRDLQTNQTLYEGLLARMKEASIASTMVASNVSVVNTAETPYKPWVPKPLLFLGLAAVIGALLGTMTAFFVEYLDSSIKNTEELERNCRIPVLGVVPLADAGEVRAQGNHVDLIAHYKPMSMVGEAVFQIRSAIMLSVSGAPPQSIVVTSANPMEGKTFVAANIAVALTANDHRCVILDCDLRKPRLHKVFEQDNRIGLSSHLTGRADLEKIIRRTVVPNLHFIPAGPMPPNPNEFFMSSAFENLVRRLREEYNHIILDSPPVIGFADARSLSVHADGAVLVFRHHCTTGEAGRLAVQLMTQNHCHILGGILTMARKDLMGPGAYYGYYQNYHRYYGGYRSEGEDGSRKRSGRAG</sequence>
<dbReference type="Gene3D" id="3.40.50.300">
    <property type="entry name" value="P-loop containing nucleotide triphosphate hydrolases"/>
    <property type="match status" value="1"/>
</dbReference>
<evidence type="ECO:0000256" key="7">
    <source>
        <dbReference type="ARBA" id="ARBA00023137"/>
    </source>
</evidence>
<dbReference type="InParanoid" id="A0LKB3"/>
<feature type="transmembrane region" description="Helical" evidence="9">
    <location>
        <begin position="48"/>
        <end position="67"/>
    </location>
</feature>
<evidence type="ECO:0000313" key="12">
    <source>
        <dbReference type="EMBL" id="ABK17865.1"/>
    </source>
</evidence>
<keyword evidence="9" id="KW-0472">Membrane</keyword>
<keyword evidence="6" id="KW-0067">ATP-binding</keyword>
<dbReference type="Pfam" id="PF13614">
    <property type="entry name" value="AAA_31"/>
    <property type="match status" value="1"/>
</dbReference>
<dbReference type="AlphaFoldDB" id="A0LKB3"/>
<dbReference type="EMBL" id="CP000478">
    <property type="protein sequence ID" value="ABK17865.1"/>
    <property type="molecule type" value="Genomic_DNA"/>
</dbReference>
<keyword evidence="3 12" id="KW-0808">Transferase</keyword>
<protein>
    <recommendedName>
        <fullName evidence="2">non-specific protein-tyrosine kinase</fullName>
        <ecNumber evidence="2">2.7.10.2</ecNumber>
    </recommendedName>
</protein>
<dbReference type="CDD" id="cd05387">
    <property type="entry name" value="BY-kinase"/>
    <property type="match status" value="1"/>
</dbReference>
<keyword evidence="13" id="KW-1185">Reference proteome</keyword>
<dbReference type="PANTHER" id="PTHR32309">
    <property type="entry name" value="TYROSINE-PROTEIN KINASE"/>
    <property type="match status" value="1"/>
</dbReference>
<dbReference type="FunCoup" id="A0LKB3">
    <property type="interactions" value="380"/>
</dbReference>
<dbReference type="GO" id="GO:0005886">
    <property type="term" value="C:plasma membrane"/>
    <property type="evidence" value="ECO:0007669"/>
    <property type="project" value="TreeGrafter"/>
</dbReference>
<comment type="similarity">
    <text evidence="1">Belongs to the CpsD/CapB family.</text>
</comment>
<dbReference type="eggNOG" id="COG0489">
    <property type="taxonomic scope" value="Bacteria"/>
</dbReference>
<keyword evidence="5" id="KW-0418">Kinase</keyword>
<evidence type="ECO:0000256" key="9">
    <source>
        <dbReference type="SAM" id="Phobius"/>
    </source>
</evidence>
<evidence type="ECO:0000256" key="1">
    <source>
        <dbReference type="ARBA" id="ARBA00007316"/>
    </source>
</evidence>
<evidence type="ECO:0000259" key="10">
    <source>
        <dbReference type="Pfam" id="PF13614"/>
    </source>
</evidence>
<evidence type="ECO:0000256" key="6">
    <source>
        <dbReference type="ARBA" id="ARBA00022840"/>
    </source>
</evidence>
<dbReference type="STRING" id="335543.Sfum_2183"/>
<evidence type="ECO:0000313" key="13">
    <source>
        <dbReference type="Proteomes" id="UP000001784"/>
    </source>
</evidence>
<evidence type="ECO:0000256" key="3">
    <source>
        <dbReference type="ARBA" id="ARBA00022679"/>
    </source>
</evidence>
<evidence type="ECO:0000259" key="11">
    <source>
        <dbReference type="Pfam" id="PF13807"/>
    </source>
</evidence>
<dbReference type="InterPro" id="IPR027417">
    <property type="entry name" value="P-loop_NTPase"/>
</dbReference>
<evidence type="ECO:0000256" key="8">
    <source>
        <dbReference type="ARBA" id="ARBA00051245"/>
    </source>
</evidence>
<evidence type="ECO:0000256" key="4">
    <source>
        <dbReference type="ARBA" id="ARBA00022741"/>
    </source>
</evidence>
<name>A0LKB3_SYNFM</name>